<dbReference type="GO" id="GO:0008270">
    <property type="term" value="F:zinc ion binding"/>
    <property type="evidence" value="ECO:0007669"/>
    <property type="project" value="UniProtKB-KW"/>
</dbReference>
<keyword evidence="10" id="KW-0862">Zinc</keyword>
<keyword evidence="5" id="KW-0808">Transferase</keyword>
<keyword evidence="12 15" id="KW-0472">Membrane</keyword>
<dbReference type="PANTHER" id="PTHR14155">
    <property type="entry name" value="RING FINGER DOMAIN-CONTAINING"/>
    <property type="match status" value="1"/>
</dbReference>
<evidence type="ECO:0000256" key="2">
    <source>
        <dbReference type="ARBA" id="ARBA00004167"/>
    </source>
</evidence>
<evidence type="ECO:0000313" key="17">
    <source>
        <dbReference type="EMBL" id="CAI9089125.1"/>
    </source>
</evidence>
<evidence type="ECO:0000256" key="15">
    <source>
        <dbReference type="SAM" id="Phobius"/>
    </source>
</evidence>
<dbReference type="EMBL" id="OX459118">
    <property type="protein sequence ID" value="CAI9089125.1"/>
    <property type="molecule type" value="Genomic_DNA"/>
</dbReference>
<dbReference type="SMART" id="SM00184">
    <property type="entry name" value="RING"/>
    <property type="match status" value="1"/>
</dbReference>
<comment type="similarity">
    <text evidence="13">Belongs to the RING-type zinc finger family. ATL subfamily.</text>
</comment>
<evidence type="ECO:0000256" key="8">
    <source>
        <dbReference type="ARBA" id="ARBA00022771"/>
    </source>
</evidence>
<evidence type="ECO:0000256" key="4">
    <source>
        <dbReference type="ARBA" id="ARBA00012483"/>
    </source>
</evidence>
<dbReference type="PANTHER" id="PTHR14155:SF550">
    <property type="entry name" value="E3 UBIQUITIN-PROTEIN LIGASE ATL41"/>
    <property type="match status" value="1"/>
</dbReference>
<dbReference type="Gene3D" id="3.30.40.10">
    <property type="entry name" value="Zinc/RING finger domain, C3HC4 (zinc finger)"/>
    <property type="match status" value="1"/>
</dbReference>
<dbReference type="PROSITE" id="PS50089">
    <property type="entry name" value="ZF_RING_2"/>
    <property type="match status" value="1"/>
</dbReference>
<keyword evidence="6 15" id="KW-0812">Transmembrane</keyword>
<dbReference type="GO" id="GO:0061630">
    <property type="term" value="F:ubiquitin protein ligase activity"/>
    <property type="evidence" value="ECO:0007669"/>
    <property type="project" value="UniProtKB-EC"/>
</dbReference>
<keyword evidence="11 15" id="KW-1133">Transmembrane helix</keyword>
<evidence type="ECO:0000256" key="3">
    <source>
        <dbReference type="ARBA" id="ARBA00004906"/>
    </source>
</evidence>
<evidence type="ECO:0000256" key="10">
    <source>
        <dbReference type="ARBA" id="ARBA00022833"/>
    </source>
</evidence>
<sequence length="189" mass="21156">MATDDAHNYHQPSSFWDDYEKEKRQMDKIMVASIISLFIFVLLVLIIRIYSRCVLQQRQSGALHQPGISAAARYHHNESPRTAGLDPSIVASLPKFIIKKGDSDAKAVETGAKTECSVCLSSFETGEIARKLPNCGHTFHVECIDKWLTSHSTCPICRTEAEPRLGLSAMRPEPREGVNIGVLYDLERQ</sequence>
<dbReference type="FunFam" id="3.30.40.10:FF:000187">
    <property type="entry name" value="E3 ubiquitin-protein ligase ATL6"/>
    <property type="match status" value="1"/>
</dbReference>
<evidence type="ECO:0000256" key="5">
    <source>
        <dbReference type="ARBA" id="ARBA00022679"/>
    </source>
</evidence>
<dbReference type="InterPro" id="IPR001841">
    <property type="entry name" value="Znf_RING"/>
</dbReference>
<evidence type="ECO:0000256" key="13">
    <source>
        <dbReference type="ARBA" id="ARBA00024209"/>
    </source>
</evidence>
<dbReference type="EC" id="2.3.2.27" evidence="4"/>
<dbReference type="GO" id="GO:0016020">
    <property type="term" value="C:membrane"/>
    <property type="evidence" value="ECO:0007669"/>
    <property type="project" value="UniProtKB-SubCell"/>
</dbReference>
<organism evidence="17 18">
    <name type="scientific">Oldenlandia corymbosa var. corymbosa</name>
    <dbReference type="NCBI Taxonomy" id="529605"/>
    <lineage>
        <taxon>Eukaryota</taxon>
        <taxon>Viridiplantae</taxon>
        <taxon>Streptophyta</taxon>
        <taxon>Embryophyta</taxon>
        <taxon>Tracheophyta</taxon>
        <taxon>Spermatophyta</taxon>
        <taxon>Magnoliopsida</taxon>
        <taxon>eudicotyledons</taxon>
        <taxon>Gunneridae</taxon>
        <taxon>Pentapetalae</taxon>
        <taxon>asterids</taxon>
        <taxon>lamiids</taxon>
        <taxon>Gentianales</taxon>
        <taxon>Rubiaceae</taxon>
        <taxon>Rubioideae</taxon>
        <taxon>Spermacoceae</taxon>
        <taxon>Hedyotis-Oldenlandia complex</taxon>
        <taxon>Oldenlandia</taxon>
    </lineage>
</organism>
<dbReference type="InterPro" id="IPR013083">
    <property type="entry name" value="Znf_RING/FYVE/PHD"/>
</dbReference>
<evidence type="ECO:0000256" key="14">
    <source>
        <dbReference type="PROSITE-ProRule" id="PRU00175"/>
    </source>
</evidence>
<evidence type="ECO:0000259" key="16">
    <source>
        <dbReference type="PROSITE" id="PS50089"/>
    </source>
</evidence>
<dbReference type="AlphaFoldDB" id="A0AAV1C0K2"/>
<dbReference type="CDD" id="cd16461">
    <property type="entry name" value="RING-H2_EL5-like"/>
    <property type="match status" value="1"/>
</dbReference>
<accession>A0AAV1C0K2</accession>
<keyword evidence="8 14" id="KW-0863">Zinc-finger</keyword>
<evidence type="ECO:0000313" key="18">
    <source>
        <dbReference type="Proteomes" id="UP001161247"/>
    </source>
</evidence>
<evidence type="ECO:0000256" key="6">
    <source>
        <dbReference type="ARBA" id="ARBA00022692"/>
    </source>
</evidence>
<dbReference type="Pfam" id="PF13639">
    <property type="entry name" value="zf-RING_2"/>
    <property type="match status" value="1"/>
</dbReference>
<feature type="domain" description="RING-type" evidence="16">
    <location>
        <begin position="116"/>
        <end position="158"/>
    </location>
</feature>
<proteinExistence type="inferred from homology"/>
<comment type="pathway">
    <text evidence="3">Protein modification; protein ubiquitination.</text>
</comment>
<gene>
    <name evidence="17" type="ORF">OLC1_LOCUS1532</name>
</gene>
<keyword evidence="9" id="KW-0833">Ubl conjugation pathway</keyword>
<evidence type="ECO:0000256" key="9">
    <source>
        <dbReference type="ARBA" id="ARBA00022786"/>
    </source>
</evidence>
<evidence type="ECO:0000256" key="7">
    <source>
        <dbReference type="ARBA" id="ARBA00022723"/>
    </source>
</evidence>
<keyword evidence="18" id="KW-1185">Reference proteome</keyword>
<protein>
    <recommendedName>
        <fullName evidence="4">RING-type E3 ubiquitin transferase</fullName>
        <ecNumber evidence="4">2.3.2.27</ecNumber>
    </recommendedName>
</protein>
<evidence type="ECO:0000256" key="11">
    <source>
        <dbReference type="ARBA" id="ARBA00022989"/>
    </source>
</evidence>
<reference evidence="17" key="1">
    <citation type="submission" date="2023-03" db="EMBL/GenBank/DDBJ databases">
        <authorList>
            <person name="Julca I."/>
        </authorList>
    </citation>
    <scope>NUCLEOTIDE SEQUENCE</scope>
</reference>
<comment type="subcellular location">
    <subcellularLocation>
        <location evidence="2">Membrane</location>
        <topology evidence="2">Single-pass membrane protein</topology>
    </subcellularLocation>
</comment>
<evidence type="ECO:0000256" key="1">
    <source>
        <dbReference type="ARBA" id="ARBA00000900"/>
    </source>
</evidence>
<keyword evidence="7" id="KW-0479">Metal-binding</keyword>
<dbReference type="Proteomes" id="UP001161247">
    <property type="component" value="Chromosome 1"/>
</dbReference>
<comment type="catalytic activity">
    <reaction evidence="1">
        <text>S-ubiquitinyl-[E2 ubiquitin-conjugating enzyme]-L-cysteine + [acceptor protein]-L-lysine = [E2 ubiquitin-conjugating enzyme]-L-cysteine + N(6)-ubiquitinyl-[acceptor protein]-L-lysine.</text>
        <dbReference type="EC" id="2.3.2.27"/>
    </reaction>
</comment>
<evidence type="ECO:0000256" key="12">
    <source>
        <dbReference type="ARBA" id="ARBA00023136"/>
    </source>
</evidence>
<name>A0AAV1C0K2_OLDCO</name>
<dbReference type="SUPFAM" id="SSF57850">
    <property type="entry name" value="RING/U-box"/>
    <property type="match status" value="1"/>
</dbReference>
<feature type="transmembrane region" description="Helical" evidence="15">
    <location>
        <begin position="29"/>
        <end position="50"/>
    </location>
</feature>
<dbReference type="InterPro" id="IPR053238">
    <property type="entry name" value="RING-H2_zinc_finger"/>
</dbReference>